<keyword evidence="1" id="KW-0472">Membrane</keyword>
<evidence type="ECO:0000313" key="3">
    <source>
        <dbReference type="Proteomes" id="UP000664940"/>
    </source>
</evidence>
<keyword evidence="1" id="KW-0812">Transmembrane</keyword>
<comment type="caution">
    <text evidence="2">The sequence shown here is derived from an EMBL/GenBank/DDBJ whole genome shotgun (WGS) entry which is preliminary data.</text>
</comment>
<dbReference type="Proteomes" id="UP000664940">
    <property type="component" value="Unassembled WGS sequence"/>
</dbReference>
<evidence type="ECO:0000313" key="2">
    <source>
        <dbReference type="EMBL" id="KAF6088421.1"/>
    </source>
</evidence>
<feature type="transmembrane region" description="Helical" evidence="1">
    <location>
        <begin position="62"/>
        <end position="84"/>
    </location>
</feature>
<sequence>MKVYYFLKCFKYILLIMLLHFVLFLPPVLPSDLHCPTTNITPCLSSCPWVIHINSLTSPLPVLFLISPCLFCTYYLCFLSRVIFPPFSPLHLPADNPPFGLSEAQKWRNVISISVILFMF</sequence>
<feature type="transmembrane region" description="Helical" evidence="1">
    <location>
        <begin position="12"/>
        <end position="29"/>
    </location>
</feature>
<evidence type="ECO:0000256" key="1">
    <source>
        <dbReference type="SAM" id="Phobius"/>
    </source>
</evidence>
<organism evidence="2 3">
    <name type="scientific">Phyllostomus discolor</name>
    <name type="common">pale spear-nosed bat</name>
    <dbReference type="NCBI Taxonomy" id="89673"/>
    <lineage>
        <taxon>Eukaryota</taxon>
        <taxon>Metazoa</taxon>
        <taxon>Chordata</taxon>
        <taxon>Craniata</taxon>
        <taxon>Vertebrata</taxon>
        <taxon>Euteleostomi</taxon>
        <taxon>Mammalia</taxon>
        <taxon>Eutheria</taxon>
        <taxon>Laurasiatheria</taxon>
        <taxon>Chiroptera</taxon>
        <taxon>Yangochiroptera</taxon>
        <taxon>Phyllostomidae</taxon>
        <taxon>Phyllostominae</taxon>
        <taxon>Phyllostomus</taxon>
    </lineage>
</organism>
<accession>A0A834DQ63</accession>
<reference evidence="2 3" key="1">
    <citation type="journal article" date="2020" name="Nature">
        <title>Six reference-quality genomes reveal evolution of bat adaptations.</title>
        <authorList>
            <person name="Jebb D."/>
            <person name="Huang Z."/>
            <person name="Pippel M."/>
            <person name="Hughes G.M."/>
            <person name="Lavrichenko K."/>
            <person name="Devanna P."/>
            <person name="Winkler S."/>
            <person name="Jermiin L.S."/>
            <person name="Skirmuntt E.C."/>
            <person name="Katzourakis A."/>
            <person name="Burkitt-Gray L."/>
            <person name="Ray D.A."/>
            <person name="Sullivan K.A.M."/>
            <person name="Roscito J.G."/>
            <person name="Kirilenko B.M."/>
            <person name="Davalos L.M."/>
            <person name="Corthals A.P."/>
            <person name="Power M.L."/>
            <person name="Jones G."/>
            <person name="Ransome R.D."/>
            <person name="Dechmann D.K.N."/>
            <person name="Locatelli A.G."/>
            <person name="Puechmaille S.J."/>
            <person name="Fedrigo O."/>
            <person name="Jarvis E.D."/>
            <person name="Hiller M."/>
            <person name="Vernes S.C."/>
            <person name="Myers E.W."/>
            <person name="Teeling E.C."/>
        </authorList>
    </citation>
    <scope>NUCLEOTIDE SEQUENCE [LARGE SCALE GENOMIC DNA]</scope>
    <source>
        <strain evidence="2">Bat1K_MPI-CBG_1</strain>
    </source>
</reference>
<proteinExistence type="predicted"/>
<protein>
    <submittedName>
        <fullName evidence="2">Uncharacterized protein</fullName>
    </submittedName>
</protein>
<gene>
    <name evidence="2" type="ORF">HJG60_008246</name>
</gene>
<keyword evidence="1" id="KW-1133">Transmembrane helix</keyword>
<dbReference type="AlphaFoldDB" id="A0A834DQ63"/>
<dbReference type="EMBL" id="JABVXQ010000010">
    <property type="protein sequence ID" value="KAF6088421.1"/>
    <property type="molecule type" value="Genomic_DNA"/>
</dbReference>
<name>A0A834DQ63_9CHIR</name>